<reference evidence="3 4" key="1">
    <citation type="journal article" date="2011" name="J. Bacteriol.">
        <title>Complete genome sequence of the thermoacidophilic crenarchaeon Thermoproteus uzoniensis 768-20.</title>
        <authorList>
            <person name="Mardanov A.V."/>
            <person name="Gumerov V.M."/>
            <person name="Beletsky A.V."/>
            <person name="Prokofeva M.I."/>
            <person name="Bonch-Osmolovskaya E.A."/>
            <person name="Ravin N.V."/>
            <person name="Skryabin K.G."/>
        </authorList>
    </citation>
    <scope>NUCLEOTIDE SEQUENCE [LARGE SCALE GENOMIC DNA]</scope>
    <source>
        <strain evidence="3 4">768-20</strain>
    </source>
</reference>
<dbReference type="Proteomes" id="UP000008138">
    <property type="component" value="Chromosome"/>
</dbReference>
<sequence length="270" mass="28578">MKVLAVAVIAAAVVVLGGVLAYFLVLRGGSGQPQSSGIAYFCAGFSPAPFQAIQLAESGQLQSTVTYQGQPMCVGAKLSRQQLQYLKNLTSTSLLVGSKDAKVVVIEYLDPTCPYCALFDAQYGALLNQYIQNGTVLYAVRYFPTHVIGYLQQGPPQAFAAGVEAWLALPCIYNKAGSTAFLDALHTIYGIAAMYIANYLQTGNATALNVYPLAELSYINSQYPQCVVNASGSQLVDIVQSADNAVAAEAKALGIPSDMLGTPLFVIYSS</sequence>
<dbReference type="Pfam" id="PF13462">
    <property type="entry name" value="Thioredoxin_4"/>
    <property type="match status" value="1"/>
</dbReference>
<dbReference type="Gene3D" id="3.40.30.10">
    <property type="entry name" value="Glutaredoxin"/>
    <property type="match status" value="1"/>
</dbReference>
<evidence type="ECO:0000313" key="3">
    <source>
        <dbReference type="EMBL" id="AEA12632.1"/>
    </source>
</evidence>
<dbReference type="InterPro" id="IPR012336">
    <property type="entry name" value="Thioredoxin-like_fold"/>
</dbReference>
<dbReference type="KEGG" id="tuz:TUZN_1153"/>
<comment type="similarity">
    <text evidence="1">Belongs to the glutaredoxin family.</text>
</comment>
<reference key="2">
    <citation type="submission" date="2011-03" db="EMBL/GenBank/DDBJ databases">
        <title>Complete genome sequence of the thermoacidophilic crenarchaeon Thermoproteus uzoniensis 768-20.</title>
        <authorList>
            <person name="Mardanov A.V."/>
            <person name="Gumerov V.M."/>
            <person name="Beletsky A.V."/>
            <person name="Prokofeva M.I."/>
            <person name="Bonch-Osmolovskaya E.A."/>
            <person name="Ravin N.V."/>
            <person name="Skryabin K.G."/>
        </authorList>
    </citation>
    <scope>NUCLEOTIDE SEQUENCE</scope>
    <source>
        <strain>768-20</strain>
    </source>
</reference>
<keyword evidence="4" id="KW-1185">Reference proteome</keyword>
<evidence type="ECO:0000259" key="2">
    <source>
        <dbReference type="Pfam" id="PF13462"/>
    </source>
</evidence>
<dbReference type="GeneID" id="10360681"/>
<dbReference type="HOGENOM" id="CLU_1029049_0_0_2"/>
<evidence type="ECO:0000256" key="1">
    <source>
        <dbReference type="ARBA" id="ARBA00007787"/>
    </source>
</evidence>
<dbReference type="STRING" id="999630.TUZN_1153"/>
<dbReference type="OrthoDB" id="15256at2157"/>
<organism evidence="3 4">
    <name type="scientific">Thermoproteus uzoniensis (strain 768-20)</name>
    <dbReference type="NCBI Taxonomy" id="999630"/>
    <lineage>
        <taxon>Archaea</taxon>
        <taxon>Thermoproteota</taxon>
        <taxon>Thermoprotei</taxon>
        <taxon>Thermoproteales</taxon>
        <taxon>Thermoproteaceae</taxon>
        <taxon>Thermoproteus</taxon>
    </lineage>
</organism>
<proteinExistence type="inferred from homology"/>
<evidence type="ECO:0000313" key="4">
    <source>
        <dbReference type="Proteomes" id="UP000008138"/>
    </source>
</evidence>
<dbReference type="eggNOG" id="arCOG02868">
    <property type="taxonomic scope" value="Archaea"/>
</dbReference>
<gene>
    <name evidence="3" type="ordered locus">TUZN_1153</name>
</gene>
<dbReference type="SUPFAM" id="SSF52833">
    <property type="entry name" value="Thioredoxin-like"/>
    <property type="match status" value="1"/>
</dbReference>
<dbReference type="InterPro" id="IPR036249">
    <property type="entry name" value="Thioredoxin-like_sf"/>
</dbReference>
<protein>
    <recommendedName>
        <fullName evidence="2">Thioredoxin-like fold domain-containing protein</fullName>
    </recommendedName>
</protein>
<accession>F2L0F0</accession>
<dbReference type="AlphaFoldDB" id="F2L0F0"/>
<feature type="domain" description="Thioredoxin-like fold" evidence="2">
    <location>
        <begin position="91"/>
        <end position="149"/>
    </location>
</feature>
<name>F2L0F0_THEU7</name>
<dbReference type="EMBL" id="CP002590">
    <property type="protein sequence ID" value="AEA12632.1"/>
    <property type="molecule type" value="Genomic_DNA"/>
</dbReference>
<dbReference type="RefSeq" id="WP_013679968.1">
    <property type="nucleotide sequence ID" value="NC_015315.1"/>
</dbReference>